<reference evidence="1 2" key="1">
    <citation type="submission" date="2021-07" db="EMBL/GenBank/DDBJ databases">
        <title>Novel Helicobacter sp. Isolated from a dog.</title>
        <authorList>
            <person name="Rimbara E."/>
            <person name="Suzuki M."/>
        </authorList>
    </citation>
    <scope>NUCLEOTIDE SEQUENCE [LARGE SCALE GENOMIC DNA]</scope>
    <source>
        <strain evidence="2">NHP19-003</strain>
    </source>
</reference>
<sequence length="328" mass="36031">MELKSQVPGRKALQMGLLLWASFLQAEQSGAFIGVGLEVGRANKQVVGEKNGQIFQVPSGTVVQTASYVPGHGSDECVKGNCKAVWTSGVNGWMQSSNATNYGRNQPMFGLNVLAGYKQFFGKKKWFGLRYYGFFDYGHSNFSNATAANRVSVFYLNNDKVDMYTYGAGIDALFDIINKKKFALGLFLGVQFAGNSWTGNQTGYYNKGFVIGTVPGQCAYIPEGNVNPCAPNANITGPIGTTGEINPASLISTGPLAHRINTTHFQFLVDVGLRTNFINHHGVEFGIKIPTIPNMYYKGSTSKGGNLYTLTETFRRQYSMYLRYIYSF</sequence>
<dbReference type="InterPro" id="IPR002718">
    <property type="entry name" value="OMP_Helicobacter"/>
</dbReference>
<dbReference type="Pfam" id="PF01856">
    <property type="entry name" value="HP_OMP"/>
    <property type="match status" value="1"/>
</dbReference>
<dbReference type="EMBL" id="AP024814">
    <property type="protein sequence ID" value="BCZ17139.1"/>
    <property type="molecule type" value="Genomic_DNA"/>
</dbReference>
<keyword evidence="2" id="KW-1185">Reference proteome</keyword>
<evidence type="ECO:0000313" key="1">
    <source>
        <dbReference type="EMBL" id="BCZ17139.1"/>
    </source>
</evidence>
<proteinExistence type="predicted"/>
<accession>A0ABM7SAT4</accession>
<name>A0ABM7SAT4_9HELI</name>
<evidence type="ECO:0000313" key="2">
    <source>
        <dbReference type="Proteomes" id="UP000826775"/>
    </source>
</evidence>
<protein>
    <submittedName>
        <fullName evidence="1">Outer membrane protein</fullName>
    </submittedName>
</protein>
<gene>
    <name evidence="1" type="primary">omp32</name>
    <name evidence="1" type="ORF">NHP190003_04210</name>
</gene>
<dbReference type="Proteomes" id="UP000826775">
    <property type="component" value="Chromosome"/>
</dbReference>
<dbReference type="RefSeq" id="WP_221280202.1">
    <property type="nucleotide sequence ID" value="NZ_AP024814.1"/>
</dbReference>
<organism evidence="1 2">
    <name type="scientific">Helicobacter gastrocanis</name>
    <dbReference type="NCBI Taxonomy" id="2849641"/>
    <lineage>
        <taxon>Bacteria</taxon>
        <taxon>Pseudomonadati</taxon>
        <taxon>Campylobacterota</taxon>
        <taxon>Epsilonproteobacteria</taxon>
        <taxon>Campylobacterales</taxon>
        <taxon>Helicobacteraceae</taxon>
        <taxon>Helicobacter</taxon>
    </lineage>
</organism>
<dbReference type="PRINTS" id="PR01776">
    <property type="entry name" value="HPOMPFAMILY"/>
</dbReference>